<sequence>MAENNEGSLYNHLRTSQFLIQLDESTLPTNEALLLSYVRFIKDEKICEEEIPDVLAVHCVIHRQQLVAKNLSERLFQSLQYVIKAFVGYQKAINFLTRFYNLFDSVIEFLENKDTELRNKLITSKNDIAYMTDLYKLFNDMNLQLQGDEINLVKTKNVVAPFAAKLFLHKKNTSRRDFHSFPNLSVSWSNDDLLTYCQHLENFHIDFTERYQDILKLEIPDWVLDPFSNVNIAMPLQLEEELIKLTTNEEIKIKFKNGYQEFWLHKPIPQLYTGLCAVATLLTKKRNRLHVTKRRDLRLFLSKLKPDIKKLIK</sequence>
<reference evidence="1 2" key="1">
    <citation type="journal article" date="2021" name="Front. Genet.">
        <title>Chromosome-Level Genome Assembly Reveals Significant Gene Expansion in the Toll and IMD Signaling Pathways of Dendrolimus kikuchii.</title>
        <authorList>
            <person name="Zhou J."/>
            <person name="Wu P."/>
            <person name="Xiong Z."/>
            <person name="Liu N."/>
            <person name="Zhao N."/>
            <person name="Ji M."/>
            <person name="Qiu Y."/>
            <person name="Yang B."/>
        </authorList>
    </citation>
    <scope>NUCLEOTIDE SEQUENCE [LARGE SCALE GENOMIC DNA]</scope>
    <source>
        <strain evidence="1">Ann1</strain>
    </source>
</reference>
<keyword evidence="2" id="KW-1185">Reference proteome</keyword>
<dbReference type="EMBL" id="CM034402">
    <property type="protein sequence ID" value="KAJ0175131.1"/>
    <property type="molecule type" value="Genomic_DNA"/>
</dbReference>
<protein>
    <submittedName>
        <fullName evidence="1">Uncharacterized protein</fullName>
    </submittedName>
</protein>
<accession>A0ACC1CU89</accession>
<organism evidence="1 2">
    <name type="scientific">Dendrolimus kikuchii</name>
    <dbReference type="NCBI Taxonomy" id="765133"/>
    <lineage>
        <taxon>Eukaryota</taxon>
        <taxon>Metazoa</taxon>
        <taxon>Ecdysozoa</taxon>
        <taxon>Arthropoda</taxon>
        <taxon>Hexapoda</taxon>
        <taxon>Insecta</taxon>
        <taxon>Pterygota</taxon>
        <taxon>Neoptera</taxon>
        <taxon>Endopterygota</taxon>
        <taxon>Lepidoptera</taxon>
        <taxon>Glossata</taxon>
        <taxon>Ditrysia</taxon>
        <taxon>Bombycoidea</taxon>
        <taxon>Lasiocampidae</taxon>
        <taxon>Dendrolimus</taxon>
    </lineage>
</organism>
<proteinExistence type="predicted"/>
<comment type="caution">
    <text evidence="1">The sequence shown here is derived from an EMBL/GenBank/DDBJ whole genome shotgun (WGS) entry which is preliminary data.</text>
</comment>
<dbReference type="Proteomes" id="UP000824533">
    <property type="component" value="Linkage Group LG16"/>
</dbReference>
<name>A0ACC1CU89_9NEOP</name>
<evidence type="ECO:0000313" key="2">
    <source>
        <dbReference type="Proteomes" id="UP000824533"/>
    </source>
</evidence>
<gene>
    <name evidence="1" type="ORF">K1T71_009272</name>
</gene>
<evidence type="ECO:0000313" key="1">
    <source>
        <dbReference type="EMBL" id="KAJ0175131.1"/>
    </source>
</evidence>